<dbReference type="EMBL" id="FZQP02002515">
    <property type="protein sequence ID" value="VVC95972.1"/>
    <property type="molecule type" value="Genomic_DNA"/>
</dbReference>
<keyword evidence="9" id="KW-1185">Reference proteome</keyword>
<evidence type="ECO:0000313" key="9">
    <source>
        <dbReference type="Proteomes" id="UP000324832"/>
    </source>
</evidence>
<feature type="domain" description="Acylphosphatase-like" evidence="7">
    <location>
        <begin position="39"/>
        <end position="124"/>
    </location>
</feature>
<gene>
    <name evidence="8" type="ORF">LSINAPIS_LOCUS7576</name>
</gene>
<comment type="caution">
    <text evidence="5">Lacks conserved residue(s) required for the propagation of feature annotation.</text>
</comment>
<evidence type="ECO:0000256" key="5">
    <source>
        <dbReference type="PROSITE-ProRule" id="PRU00520"/>
    </source>
</evidence>
<sequence>MFRLLLVTTIASSINTSFYTVIKLNHSTPTAAITMALRSVDFEVFGKVQGYTKEQADKLGLKGWCRNTSRETVEGQLEGPTGKVDAMMQWLKSTGSPSSKIDRAIFSNDKDISDLNYNTFEIRRDN</sequence>
<dbReference type="SUPFAM" id="SSF54975">
    <property type="entry name" value="Acylphosphatase/BLUF domain-like"/>
    <property type="match status" value="1"/>
</dbReference>
<dbReference type="FunFam" id="3.30.70.100:FF:000011">
    <property type="entry name" value="Acylphosphatase"/>
    <property type="match status" value="1"/>
</dbReference>
<comment type="catalytic activity">
    <reaction evidence="4">
        <text>an acyl phosphate + H2O = a carboxylate + phosphate + H(+)</text>
        <dbReference type="Rhea" id="RHEA:14965"/>
        <dbReference type="ChEBI" id="CHEBI:15377"/>
        <dbReference type="ChEBI" id="CHEBI:15378"/>
        <dbReference type="ChEBI" id="CHEBI:29067"/>
        <dbReference type="ChEBI" id="CHEBI:43474"/>
        <dbReference type="ChEBI" id="CHEBI:59918"/>
        <dbReference type="EC" id="3.6.1.7"/>
    </reaction>
</comment>
<dbReference type="AlphaFoldDB" id="A0A5E4QCG1"/>
<dbReference type="InterPro" id="IPR036046">
    <property type="entry name" value="Acylphosphatase-like_dom_sf"/>
</dbReference>
<evidence type="ECO:0000256" key="2">
    <source>
        <dbReference type="ARBA" id="ARBA00012150"/>
    </source>
</evidence>
<accession>A0A5E4QCG1</accession>
<evidence type="ECO:0000256" key="1">
    <source>
        <dbReference type="ARBA" id="ARBA00005614"/>
    </source>
</evidence>
<evidence type="ECO:0000259" key="7">
    <source>
        <dbReference type="PROSITE" id="PS51160"/>
    </source>
</evidence>
<keyword evidence="3" id="KW-0378">Hydrolase</keyword>
<dbReference type="GO" id="GO:0003998">
    <property type="term" value="F:acylphosphatase activity"/>
    <property type="evidence" value="ECO:0007669"/>
    <property type="project" value="UniProtKB-EC"/>
</dbReference>
<dbReference type="PROSITE" id="PS51160">
    <property type="entry name" value="ACYLPHOSPHATASE_3"/>
    <property type="match status" value="1"/>
</dbReference>
<proteinExistence type="inferred from homology"/>
<protein>
    <recommendedName>
        <fullName evidence="2">acylphosphatase</fullName>
        <ecNumber evidence="2">3.6.1.7</ecNumber>
    </recommendedName>
</protein>
<dbReference type="Gene3D" id="3.30.70.100">
    <property type="match status" value="1"/>
</dbReference>
<dbReference type="InterPro" id="IPR001792">
    <property type="entry name" value="Acylphosphatase-like_dom"/>
</dbReference>
<comment type="similarity">
    <text evidence="1 6">Belongs to the acylphosphatase family.</text>
</comment>
<dbReference type="Pfam" id="PF00708">
    <property type="entry name" value="Acylphosphatase"/>
    <property type="match status" value="1"/>
</dbReference>
<evidence type="ECO:0000256" key="3">
    <source>
        <dbReference type="ARBA" id="ARBA00022801"/>
    </source>
</evidence>
<name>A0A5E4QCG1_9NEOP</name>
<dbReference type="Proteomes" id="UP000324832">
    <property type="component" value="Unassembled WGS sequence"/>
</dbReference>
<dbReference type="PANTHER" id="PTHR10029:SF3">
    <property type="entry name" value="ACYLPHOSPHATASE-RELATED"/>
    <property type="match status" value="1"/>
</dbReference>
<dbReference type="EC" id="3.6.1.7" evidence="2"/>
<reference evidence="8 9" key="1">
    <citation type="submission" date="2017-07" db="EMBL/GenBank/DDBJ databases">
        <authorList>
            <person name="Talla V."/>
            <person name="Backstrom N."/>
        </authorList>
    </citation>
    <scope>NUCLEOTIDE SEQUENCE [LARGE SCALE GENOMIC DNA]</scope>
</reference>
<evidence type="ECO:0000256" key="6">
    <source>
        <dbReference type="RuleBase" id="RU004168"/>
    </source>
</evidence>
<evidence type="ECO:0000256" key="4">
    <source>
        <dbReference type="ARBA" id="ARBA00047645"/>
    </source>
</evidence>
<dbReference type="PANTHER" id="PTHR10029">
    <property type="entry name" value="ACYLPHOSPHATASE"/>
    <property type="match status" value="1"/>
</dbReference>
<evidence type="ECO:0000313" key="8">
    <source>
        <dbReference type="EMBL" id="VVC95972.1"/>
    </source>
</evidence>
<dbReference type="InterPro" id="IPR020456">
    <property type="entry name" value="Acylphosphatase"/>
</dbReference>
<organism evidence="8 9">
    <name type="scientific">Leptidea sinapis</name>
    <dbReference type="NCBI Taxonomy" id="189913"/>
    <lineage>
        <taxon>Eukaryota</taxon>
        <taxon>Metazoa</taxon>
        <taxon>Ecdysozoa</taxon>
        <taxon>Arthropoda</taxon>
        <taxon>Hexapoda</taxon>
        <taxon>Insecta</taxon>
        <taxon>Pterygota</taxon>
        <taxon>Neoptera</taxon>
        <taxon>Endopterygota</taxon>
        <taxon>Lepidoptera</taxon>
        <taxon>Glossata</taxon>
        <taxon>Ditrysia</taxon>
        <taxon>Papilionoidea</taxon>
        <taxon>Pieridae</taxon>
        <taxon>Dismorphiinae</taxon>
        <taxon>Leptidea</taxon>
    </lineage>
</organism>